<evidence type="ECO:0000313" key="3">
    <source>
        <dbReference type="Proteomes" id="UP000233100"/>
    </source>
</evidence>
<feature type="transmembrane region" description="Helical" evidence="1">
    <location>
        <begin position="38"/>
        <end position="54"/>
    </location>
</feature>
<dbReference type="PRINTS" id="PR02045">
    <property type="entry name" value="F138DOMAIN"/>
</dbReference>
<dbReference type="Ensembl" id="ENSMFAT00000090806.1">
    <property type="protein sequence ID" value="ENSMFAP00000049222.1"/>
    <property type="gene ID" value="ENSMFAG00000049067.1"/>
</dbReference>
<organism evidence="2 3">
    <name type="scientific">Macaca fascicularis</name>
    <name type="common">Crab-eating macaque</name>
    <name type="synonym">Cynomolgus monkey</name>
    <dbReference type="NCBI Taxonomy" id="9541"/>
    <lineage>
        <taxon>Eukaryota</taxon>
        <taxon>Metazoa</taxon>
        <taxon>Chordata</taxon>
        <taxon>Craniata</taxon>
        <taxon>Vertebrata</taxon>
        <taxon>Euteleostomi</taxon>
        <taxon>Mammalia</taxon>
        <taxon>Eutheria</taxon>
        <taxon>Euarchontoglires</taxon>
        <taxon>Primates</taxon>
        <taxon>Haplorrhini</taxon>
        <taxon>Catarrhini</taxon>
        <taxon>Cercopithecidae</taxon>
        <taxon>Cercopithecinae</taxon>
        <taxon>Macaca</taxon>
    </lineage>
</organism>
<proteinExistence type="predicted"/>
<reference evidence="2" key="2">
    <citation type="submission" date="2025-08" db="UniProtKB">
        <authorList>
            <consortium name="Ensembl"/>
        </authorList>
    </citation>
    <scope>IDENTIFICATION</scope>
</reference>
<evidence type="ECO:0000313" key="2">
    <source>
        <dbReference type="Ensembl" id="ENSMFAP00000049222.1"/>
    </source>
</evidence>
<dbReference type="Proteomes" id="UP000233100">
    <property type="component" value="Chromosome 15"/>
</dbReference>
<protein>
    <submittedName>
        <fullName evidence="2">Uncharacterized protein</fullName>
    </submittedName>
</protein>
<dbReference type="AlphaFoldDB" id="A0A7N9CCU4"/>
<evidence type="ECO:0000256" key="1">
    <source>
        <dbReference type="SAM" id="Phobius"/>
    </source>
</evidence>
<keyword evidence="1" id="KW-0812">Transmembrane</keyword>
<reference evidence="2 3" key="1">
    <citation type="submission" date="2013-03" db="EMBL/GenBank/DDBJ databases">
        <authorList>
            <person name="Warren W."/>
            <person name="Wilson R.K."/>
        </authorList>
    </citation>
    <scope>NUCLEOTIDE SEQUENCE</scope>
</reference>
<accession>A0A7N9CCU4</accession>
<reference evidence="2" key="3">
    <citation type="submission" date="2025-09" db="UniProtKB">
        <authorList>
            <consortium name="Ensembl"/>
        </authorList>
    </citation>
    <scope>IDENTIFICATION</scope>
</reference>
<keyword evidence="1" id="KW-1133">Transmembrane helix</keyword>
<dbReference type="GeneTree" id="ENSGT00940000161627"/>
<keyword evidence="3" id="KW-1185">Reference proteome</keyword>
<name>A0A7N9CCU4_MACFA</name>
<keyword evidence="1" id="KW-0472">Membrane</keyword>
<dbReference type="PANTHER" id="PTHR46254:SF7">
    <property type="entry name" value="PI4-KINASE N-TERMINAL DOMAIN-CONTAINING PROTEIN"/>
    <property type="match status" value="1"/>
</dbReference>
<sequence length="119" mass="13348">FLYFQLKQGFAVLTRLVSGDLPVLASQSAGITGVSHRAQPILFIFLFFIYLFIFSETESCSVAQAGVQWTDLSSLQAPPPGFMPFSCLSLPSSWDYRRRHLAWLIFCIFLFGRDGVSPC</sequence>
<dbReference type="PANTHER" id="PTHR46254">
    <property type="entry name" value="PROTEIN GVQW1-RELATED"/>
    <property type="match status" value="1"/>
</dbReference>